<dbReference type="AlphaFoldDB" id="A0A511T5N0"/>
<comment type="caution">
    <text evidence="1">The sequence shown here is derived from an EMBL/GenBank/DDBJ whole genome shotgun (WGS) entry which is preliminary data.</text>
</comment>
<dbReference type="EMBL" id="BJXR01000034">
    <property type="protein sequence ID" value="GEN09484.1"/>
    <property type="molecule type" value="Genomic_DNA"/>
</dbReference>
<reference evidence="2 3" key="1">
    <citation type="submission" date="2016-10" db="EMBL/GenBank/DDBJ databases">
        <authorList>
            <person name="Varghese N."/>
            <person name="Submissions S."/>
        </authorList>
    </citation>
    <scope>NUCLEOTIDE SEQUENCE [LARGE SCALE GENOMIC DNA]</scope>
    <source>
        <strain evidence="2 3">DSM 16525</strain>
    </source>
</reference>
<evidence type="ECO:0000313" key="4">
    <source>
        <dbReference type="Proteomes" id="UP000321514"/>
    </source>
</evidence>
<evidence type="ECO:0000313" key="3">
    <source>
        <dbReference type="Proteomes" id="UP000183760"/>
    </source>
</evidence>
<proteinExistence type="predicted"/>
<dbReference type="Proteomes" id="UP000321514">
    <property type="component" value="Unassembled WGS sequence"/>
</dbReference>
<evidence type="ECO:0000313" key="2">
    <source>
        <dbReference type="EMBL" id="SEU32517.1"/>
    </source>
</evidence>
<dbReference type="RefSeq" id="WP_074957466.1">
    <property type="nucleotide sequence ID" value="NZ_BJXR01000034.1"/>
</dbReference>
<dbReference type="EMBL" id="FOIB01000009">
    <property type="protein sequence ID" value="SEU32517.1"/>
    <property type="molecule type" value="Genomic_DNA"/>
</dbReference>
<dbReference type="STRING" id="1334629.MFUL124B02_18435"/>
<protein>
    <submittedName>
        <fullName evidence="1">Uncharacterized protein</fullName>
    </submittedName>
</protein>
<evidence type="ECO:0000313" key="1">
    <source>
        <dbReference type="EMBL" id="GEN09484.1"/>
    </source>
</evidence>
<name>A0A511T5N0_MYXFU</name>
<reference evidence="1 4" key="2">
    <citation type="submission" date="2019-07" db="EMBL/GenBank/DDBJ databases">
        <title>Whole genome shotgun sequence of Myxococcus fulvus NBRC 100333.</title>
        <authorList>
            <person name="Hosoyama A."/>
            <person name="Uohara A."/>
            <person name="Ohji S."/>
            <person name="Ichikawa N."/>
        </authorList>
    </citation>
    <scope>NUCLEOTIDE SEQUENCE [LARGE SCALE GENOMIC DNA]</scope>
    <source>
        <strain evidence="1 4">NBRC 100333</strain>
    </source>
</reference>
<keyword evidence="3" id="KW-1185">Reference proteome</keyword>
<gene>
    <name evidence="1" type="ORF">MFU01_45210</name>
    <name evidence="2" type="ORF">SAMN05443572_109135</name>
</gene>
<organism evidence="1 4">
    <name type="scientific">Myxococcus fulvus</name>
    <dbReference type="NCBI Taxonomy" id="33"/>
    <lineage>
        <taxon>Bacteria</taxon>
        <taxon>Pseudomonadati</taxon>
        <taxon>Myxococcota</taxon>
        <taxon>Myxococcia</taxon>
        <taxon>Myxococcales</taxon>
        <taxon>Cystobacterineae</taxon>
        <taxon>Myxococcaceae</taxon>
        <taxon>Myxococcus</taxon>
    </lineage>
</organism>
<accession>A0A511T5N0</accession>
<dbReference type="OrthoDB" id="121648at2"/>
<dbReference type="Proteomes" id="UP000183760">
    <property type="component" value="Unassembled WGS sequence"/>
</dbReference>
<sequence length="213" mass="23032">MSGTEALQLLPRDVLRDADRLFDVTMWCLGQDVRCPEGNLLLRRGLTRHARPEGVEGQSAYSVALAHGGRLSLWGFGALCECGQAVFVPRDGFAPRWLAHAPARPAFQASELGPSRAPATVGERREVHQCLVELAEWLAGHEDWVLREVGLDWRRACVASRRKASPVPPEALAAAWWRLGARIRSLGCGFEACGASDAGALGGHHAVATAAQR</sequence>